<dbReference type="InterPro" id="IPR011009">
    <property type="entry name" value="Kinase-like_dom_sf"/>
</dbReference>
<comment type="caution">
    <text evidence="12">The sequence shown here is derived from an EMBL/GenBank/DDBJ whole genome shotgun (WGS) entry which is preliminary data.</text>
</comment>
<dbReference type="PANTHER" id="PTHR27002">
    <property type="entry name" value="RECEPTOR-LIKE SERINE/THREONINE-PROTEIN KINASE SD1-8"/>
    <property type="match status" value="1"/>
</dbReference>
<evidence type="ECO:0000313" key="13">
    <source>
        <dbReference type="Proteomes" id="UP001180020"/>
    </source>
</evidence>
<keyword evidence="7" id="KW-0067">ATP-binding</keyword>
<evidence type="ECO:0000256" key="1">
    <source>
        <dbReference type="ARBA" id="ARBA00012513"/>
    </source>
</evidence>
<protein>
    <recommendedName>
        <fullName evidence="1">non-specific serine/threonine protein kinase</fullName>
        <ecNumber evidence="1">2.7.11.1</ecNumber>
    </recommendedName>
</protein>
<keyword evidence="6 12" id="KW-0418">Kinase</keyword>
<evidence type="ECO:0000256" key="7">
    <source>
        <dbReference type="ARBA" id="ARBA00022840"/>
    </source>
</evidence>
<dbReference type="Pfam" id="PF07714">
    <property type="entry name" value="PK_Tyr_Ser-Thr"/>
    <property type="match status" value="1"/>
</dbReference>
<feature type="domain" description="Protein kinase" evidence="11">
    <location>
        <begin position="1"/>
        <end position="381"/>
    </location>
</feature>
<dbReference type="GO" id="GO:0004713">
    <property type="term" value="F:protein tyrosine kinase activity"/>
    <property type="evidence" value="ECO:0007669"/>
    <property type="project" value="InterPro"/>
</dbReference>
<dbReference type="Gene3D" id="3.30.200.20">
    <property type="entry name" value="Phosphorylase Kinase, domain 1"/>
    <property type="match status" value="1"/>
</dbReference>
<dbReference type="FunFam" id="1.10.510.10:FF:001023">
    <property type="entry name" value="Os07g0541700 protein"/>
    <property type="match status" value="1"/>
</dbReference>
<evidence type="ECO:0000256" key="2">
    <source>
        <dbReference type="ARBA" id="ARBA00022527"/>
    </source>
</evidence>
<reference evidence="12" key="1">
    <citation type="journal article" date="2023" name="Nat. Commun.">
        <title>Diploid and tetraploid genomes of Acorus and the evolution of monocots.</title>
        <authorList>
            <person name="Ma L."/>
            <person name="Liu K.W."/>
            <person name="Li Z."/>
            <person name="Hsiao Y.Y."/>
            <person name="Qi Y."/>
            <person name="Fu T."/>
            <person name="Tang G.D."/>
            <person name="Zhang D."/>
            <person name="Sun W.H."/>
            <person name="Liu D.K."/>
            <person name="Li Y."/>
            <person name="Chen G.Z."/>
            <person name="Liu X.D."/>
            <person name="Liao X.Y."/>
            <person name="Jiang Y.T."/>
            <person name="Yu X."/>
            <person name="Hao Y."/>
            <person name="Huang J."/>
            <person name="Zhao X.W."/>
            <person name="Ke S."/>
            <person name="Chen Y.Y."/>
            <person name="Wu W.L."/>
            <person name="Hsu J.L."/>
            <person name="Lin Y.F."/>
            <person name="Huang M.D."/>
            <person name="Li C.Y."/>
            <person name="Huang L."/>
            <person name="Wang Z.W."/>
            <person name="Zhao X."/>
            <person name="Zhong W.Y."/>
            <person name="Peng D.H."/>
            <person name="Ahmad S."/>
            <person name="Lan S."/>
            <person name="Zhang J.S."/>
            <person name="Tsai W.C."/>
            <person name="Van de Peer Y."/>
            <person name="Liu Z.J."/>
        </authorList>
    </citation>
    <scope>NUCLEOTIDE SEQUENCE</scope>
    <source>
        <strain evidence="12">CP</strain>
    </source>
</reference>
<evidence type="ECO:0000256" key="10">
    <source>
        <dbReference type="ARBA" id="ARBA00048679"/>
    </source>
</evidence>
<keyword evidence="4" id="KW-0732">Signal</keyword>
<dbReference type="EC" id="2.7.11.1" evidence="1"/>
<comment type="catalytic activity">
    <reaction evidence="9">
        <text>L-threonyl-[protein] + ATP = O-phospho-L-threonyl-[protein] + ADP + H(+)</text>
        <dbReference type="Rhea" id="RHEA:46608"/>
        <dbReference type="Rhea" id="RHEA-COMP:11060"/>
        <dbReference type="Rhea" id="RHEA-COMP:11605"/>
        <dbReference type="ChEBI" id="CHEBI:15378"/>
        <dbReference type="ChEBI" id="CHEBI:30013"/>
        <dbReference type="ChEBI" id="CHEBI:30616"/>
        <dbReference type="ChEBI" id="CHEBI:61977"/>
        <dbReference type="ChEBI" id="CHEBI:456216"/>
        <dbReference type="EC" id="2.7.11.1"/>
    </reaction>
</comment>
<proteinExistence type="predicted"/>
<keyword evidence="2" id="KW-0723">Serine/threonine-protein kinase</keyword>
<evidence type="ECO:0000256" key="4">
    <source>
        <dbReference type="ARBA" id="ARBA00022729"/>
    </source>
</evidence>
<accession>A0AAV9E5G1</accession>
<dbReference type="PROSITE" id="PS50011">
    <property type="entry name" value="PROTEIN_KINASE_DOM"/>
    <property type="match status" value="1"/>
</dbReference>
<keyword evidence="12" id="KW-0675">Receptor</keyword>
<dbReference type="Pfam" id="PF00069">
    <property type="entry name" value="Pkinase"/>
    <property type="match status" value="1"/>
</dbReference>
<evidence type="ECO:0000259" key="11">
    <source>
        <dbReference type="PROSITE" id="PS50011"/>
    </source>
</evidence>
<dbReference type="Proteomes" id="UP001180020">
    <property type="component" value="Unassembled WGS sequence"/>
</dbReference>
<dbReference type="AlphaFoldDB" id="A0AAV9E5G1"/>
<dbReference type="InterPro" id="IPR020635">
    <property type="entry name" value="Tyr_kinase_cat_dom"/>
</dbReference>
<evidence type="ECO:0000313" key="12">
    <source>
        <dbReference type="EMBL" id="KAK1308938.1"/>
    </source>
</evidence>
<dbReference type="Pfam" id="PF00954">
    <property type="entry name" value="S_locus_glycop"/>
    <property type="match status" value="1"/>
</dbReference>
<dbReference type="GO" id="GO:0005524">
    <property type="term" value="F:ATP binding"/>
    <property type="evidence" value="ECO:0007669"/>
    <property type="project" value="UniProtKB-KW"/>
</dbReference>
<dbReference type="InterPro" id="IPR000719">
    <property type="entry name" value="Prot_kinase_dom"/>
</dbReference>
<evidence type="ECO:0000256" key="3">
    <source>
        <dbReference type="ARBA" id="ARBA00022679"/>
    </source>
</evidence>
<keyword evidence="8" id="KW-1015">Disulfide bond</keyword>
<dbReference type="Gene3D" id="1.10.510.10">
    <property type="entry name" value="Transferase(Phosphotransferase) domain 1"/>
    <property type="match status" value="2"/>
</dbReference>
<evidence type="ECO:0000256" key="6">
    <source>
        <dbReference type="ARBA" id="ARBA00022777"/>
    </source>
</evidence>
<dbReference type="SMART" id="SM00219">
    <property type="entry name" value="TyrKc"/>
    <property type="match status" value="1"/>
</dbReference>
<dbReference type="GO" id="GO:0048544">
    <property type="term" value="P:recognition of pollen"/>
    <property type="evidence" value="ECO:0007669"/>
    <property type="project" value="InterPro"/>
</dbReference>
<comment type="catalytic activity">
    <reaction evidence="10">
        <text>L-seryl-[protein] + ATP = O-phospho-L-seryl-[protein] + ADP + H(+)</text>
        <dbReference type="Rhea" id="RHEA:17989"/>
        <dbReference type="Rhea" id="RHEA-COMP:9863"/>
        <dbReference type="Rhea" id="RHEA-COMP:11604"/>
        <dbReference type="ChEBI" id="CHEBI:15378"/>
        <dbReference type="ChEBI" id="CHEBI:29999"/>
        <dbReference type="ChEBI" id="CHEBI:30616"/>
        <dbReference type="ChEBI" id="CHEBI:83421"/>
        <dbReference type="ChEBI" id="CHEBI:456216"/>
        <dbReference type="EC" id="2.7.11.1"/>
    </reaction>
</comment>
<evidence type="ECO:0000256" key="8">
    <source>
        <dbReference type="ARBA" id="ARBA00023157"/>
    </source>
</evidence>
<sequence>MSSRQGLDEFKNEVDHIARLQHKNLVRLLGWCVHENENILIYEYLSNKSLDKFIFDFGLARIFGGTQKEANTERVWLSPEYALRGFFSEKSDALKYWGEGRSLDLLDPCMRTSFVSSEVSRCIQIGLLCVQDNAEDRPTMSSVVSMLGNENAPLPLPKQSTFDTGYLLDSTGKLKMMYWEESIKNWTVNLVRPGRRCAIYDRCGPYNICDGSTLAQTCSCLQGFEPQSQKDWEAGNWSWGCVRTKPLSCDNKGDMFFKLPMMKLPDQLRQTRSASSAACEAEYVNTYDNKHLLVIALLTVATDSTRSGQLDWVKRYHIIEGIAQGLLCLHQYSRLRIIHRDLKSSNILLDDSMIPKISDFGLTRIFGGTQKEVNTERVVGT</sequence>
<dbReference type="EMBL" id="JAUJYO010000009">
    <property type="protein sequence ID" value="KAK1308938.1"/>
    <property type="molecule type" value="Genomic_DNA"/>
</dbReference>
<dbReference type="InterPro" id="IPR001245">
    <property type="entry name" value="Ser-Thr/Tyr_kinase_cat_dom"/>
</dbReference>
<dbReference type="InterPro" id="IPR000858">
    <property type="entry name" value="S_locus_glycoprot_dom"/>
</dbReference>
<dbReference type="GO" id="GO:0005886">
    <property type="term" value="C:plasma membrane"/>
    <property type="evidence" value="ECO:0007669"/>
    <property type="project" value="TreeGrafter"/>
</dbReference>
<keyword evidence="3" id="KW-0808">Transferase</keyword>
<dbReference type="SUPFAM" id="SSF56112">
    <property type="entry name" value="Protein kinase-like (PK-like)"/>
    <property type="match status" value="2"/>
</dbReference>
<dbReference type="InterPro" id="IPR008271">
    <property type="entry name" value="Ser/Thr_kinase_AS"/>
</dbReference>
<gene>
    <name evidence="12" type="primary">SD16</name>
    <name evidence="12" type="ORF">QJS10_CPA09g01262</name>
</gene>
<evidence type="ECO:0000256" key="5">
    <source>
        <dbReference type="ARBA" id="ARBA00022741"/>
    </source>
</evidence>
<keyword evidence="13" id="KW-1185">Reference proteome</keyword>
<evidence type="ECO:0000256" key="9">
    <source>
        <dbReference type="ARBA" id="ARBA00047899"/>
    </source>
</evidence>
<dbReference type="PROSITE" id="PS00108">
    <property type="entry name" value="PROTEIN_KINASE_ST"/>
    <property type="match status" value="1"/>
</dbReference>
<name>A0AAV9E5G1_ACOCL</name>
<dbReference type="GO" id="GO:0004674">
    <property type="term" value="F:protein serine/threonine kinase activity"/>
    <property type="evidence" value="ECO:0007669"/>
    <property type="project" value="UniProtKB-KW"/>
</dbReference>
<organism evidence="12 13">
    <name type="scientific">Acorus calamus</name>
    <name type="common">Sweet flag</name>
    <dbReference type="NCBI Taxonomy" id="4465"/>
    <lineage>
        <taxon>Eukaryota</taxon>
        <taxon>Viridiplantae</taxon>
        <taxon>Streptophyta</taxon>
        <taxon>Embryophyta</taxon>
        <taxon>Tracheophyta</taxon>
        <taxon>Spermatophyta</taxon>
        <taxon>Magnoliopsida</taxon>
        <taxon>Liliopsida</taxon>
        <taxon>Acoraceae</taxon>
        <taxon>Acorus</taxon>
    </lineage>
</organism>
<keyword evidence="5" id="KW-0547">Nucleotide-binding</keyword>
<reference evidence="12" key="2">
    <citation type="submission" date="2023-06" db="EMBL/GenBank/DDBJ databases">
        <authorList>
            <person name="Ma L."/>
            <person name="Liu K.-W."/>
            <person name="Li Z."/>
            <person name="Hsiao Y.-Y."/>
            <person name="Qi Y."/>
            <person name="Fu T."/>
            <person name="Tang G."/>
            <person name="Zhang D."/>
            <person name="Sun W.-H."/>
            <person name="Liu D.-K."/>
            <person name="Li Y."/>
            <person name="Chen G.-Z."/>
            <person name="Liu X.-D."/>
            <person name="Liao X.-Y."/>
            <person name="Jiang Y.-T."/>
            <person name="Yu X."/>
            <person name="Hao Y."/>
            <person name="Huang J."/>
            <person name="Zhao X.-W."/>
            <person name="Ke S."/>
            <person name="Chen Y.-Y."/>
            <person name="Wu W.-L."/>
            <person name="Hsu J.-L."/>
            <person name="Lin Y.-F."/>
            <person name="Huang M.-D."/>
            <person name="Li C.-Y."/>
            <person name="Huang L."/>
            <person name="Wang Z.-W."/>
            <person name="Zhao X."/>
            <person name="Zhong W.-Y."/>
            <person name="Peng D.-H."/>
            <person name="Ahmad S."/>
            <person name="Lan S."/>
            <person name="Zhang J.-S."/>
            <person name="Tsai W.-C."/>
            <person name="Van De Peer Y."/>
            <person name="Liu Z.-J."/>
        </authorList>
    </citation>
    <scope>NUCLEOTIDE SEQUENCE</scope>
    <source>
        <strain evidence="12">CP</strain>
        <tissue evidence="12">Leaves</tissue>
    </source>
</reference>